<dbReference type="PROSITE" id="PS50089">
    <property type="entry name" value="ZF_RING_2"/>
    <property type="match status" value="1"/>
</dbReference>
<dbReference type="AlphaFoldDB" id="A0AAW0XPA3"/>
<dbReference type="InterPro" id="IPR029000">
    <property type="entry name" value="Cyclophilin-like_dom_sf"/>
</dbReference>
<keyword evidence="7" id="KW-1185">Reference proteome</keyword>
<dbReference type="InterPro" id="IPR051435">
    <property type="entry name" value="RING_finger_E3_ubiq-ligases"/>
</dbReference>
<dbReference type="InterPro" id="IPR013083">
    <property type="entry name" value="Znf_RING/FYVE/PHD"/>
</dbReference>
<dbReference type="Gene3D" id="3.30.40.10">
    <property type="entry name" value="Zinc/RING finger domain, C3HC4 (zinc finger)"/>
    <property type="match status" value="1"/>
</dbReference>
<evidence type="ECO:0000313" key="7">
    <source>
        <dbReference type="Proteomes" id="UP001445076"/>
    </source>
</evidence>
<dbReference type="InterPro" id="IPR001841">
    <property type="entry name" value="Znf_RING"/>
</dbReference>
<dbReference type="InterPro" id="IPR027370">
    <property type="entry name" value="Znf-RING_euk"/>
</dbReference>
<dbReference type="SUPFAM" id="SSF50891">
    <property type="entry name" value="Cyclophilin-like"/>
    <property type="match status" value="1"/>
</dbReference>
<evidence type="ECO:0000256" key="2">
    <source>
        <dbReference type="ARBA" id="ARBA00022771"/>
    </source>
</evidence>
<dbReference type="InterPro" id="IPR017907">
    <property type="entry name" value="Znf_RING_CS"/>
</dbReference>
<dbReference type="PROSITE" id="PS00518">
    <property type="entry name" value="ZF_RING_1"/>
    <property type="match status" value="1"/>
</dbReference>
<evidence type="ECO:0000256" key="3">
    <source>
        <dbReference type="ARBA" id="ARBA00022833"/>
    </source>
</evidence>
<protein>
    <recommendedName>
        <fullName evidence="5">RING-type domain-containing protein</fullName>
    </recommendedName>
</protein>
<comment type="caution">
    <text evidence="6">The sequence shown here is derived from an EMBL/GenBank/DDBJ whole genome shotgun (WGS) entry which is preliminary data.</text>
</comment>
<keyword evidence="2 4" id="KW-0863">Zinc-finger</keyword>
<dbReference type="SUPFAM" id="SSF57850">
    <property type="entry name" value="RING/U-box"/>
    <property type="match status" value="1"/>
</dbReference>
<name>A0AAW0XPA3_CHEQU</name>
<dbReference type="SMART" id="SM00184">
    <property type="entry name" value="RING"/>
    <property type="match status" value="1"/>
</dbReference>
<dbReference type="Proteomes" id="UP001445076">
    <property type="component" value="Unassembled WGS sequence"/>
</dbReference>
<dbReference type="GO" id="GO:0003755">
    <property type="term" value="F:peptidyl-prolyl cis-trans isomerase activity"/>
    <property type="evidence" value="ECO:0007669"/>
    <property type="project" value="InterPro"/>
</dbReference>
<dbReference type="InterPro" id="IPR002130">
    <property type="entry name" value="Cyclophilin-type_PPIase_dom"/>
</dbReference>
<keyword evidence="1" id="KW-0479">Metal-binding</keyword>
<evidence type="ECO:0000256" key="1">
    <source>
        <dbReference type="ARBA" id="ARBA00022723"/>
    </source>
</evidence>
<dbReference type="Pfam" id="PF13445">
    <property type="entry name" value="zf-RING_UBOX"/>
    <property type="match status" value="1"/>
</dbReference>
<keyword evidence="3" id="KW-0862">Zinc</keyword>
<dbReference type="Gene3D" id="2.40.100.10">
    <property type="entry name" value="Cyclophilin-like"/>
    <property type="match status" value="1"/>
</dbReference>
<feature type="domain" description="RING-type" evidence="5">
    <location>
        <begin position="10"/>
        <end position="53"/>
    </location>
</feature>
<reference evidence="6 7" key="1">
    <citation type="journal article" date="2024" name="BMC Genomics">
        <title>Genome assembly of redclaw crayfish (Cherax quadricarinatus) provides insights into its immune adaptation and hypoxia tolerance.</title>
        <authorList>
            <person name="Liu Z."/>
            <person name="Zheng J."/>
            <person name="Li H."/>
            <person name="Fang K."/>
            <person name="Wang S."/>
            <person name="He J."/>
            <person name="Zhou D."/>
            <person name="Weng S."/>
            <person name="Chi M."/>
            <person name="Gu Z."/>
            <person name="He J."/>
            <person name="Li F."/>
            <person name="Wang M."/>
        </authorList>
    </citation>
    <scope>NUCLEOTIDE SEQUENCE [LARGE SCALE GENOMIC DNA]</scope>
    <source>
        <strain evidence="6">ZL_2023a</strain>
    </source>
</reference>
<gene>
    <name evidence="6" type="ORF">OTU49_017308</name>
</gene>
<evidence type="ECO:0000256" key="4">
    <source>
        <dbReference type="PROSITE-ProRule" id="PRU00175"/>
    </source>
</evidence>
<evidence type="ECO:0000313" key="6">
    <source>
        <dbReference type="EMBL" id="KAK8746222.1"/>
    </source>
</evidence>
<sequence length="528" mass="59606">MMDTYKPEECTVCFDTYNDALRRPRNLPCGHTFCSQCINSAIKKSLITCPSCRAEHNATSATKFPISYCVEALIRKLQDVQLTKACQDLPRGISKKLQSVMKDQKSSISSLITGCEEVLSQLGMYQGQLREWKSRHHQFQDRLDSLVEQNKAAIELLEKEDAIVMDMAAEGEKGKQQLQAMLGCLDAANTATEVVMTIDKADQWNTTLEDWLKKCHELFPDANAVHTSIKVRETIEKALITVEQVTTVAPVYMEASASSIMDKVVEITVAISQRQLQVEHLRKMCKSVKKLVENGQVYAIQKRNYVTYSAKIIFQNGKLYLHALSRQYPPRYAYTLQYNDVVGMLDPSSTLAFLDLWWSQSRGRIHIRLSPNTGLARQFVLLCTGQQGLTYQHTSFIKVGAKGQPGEWVEGGIYNELKGNVSLQPELPSKYQESGHAGAVWSRWWGPVTEKHSLDNNTGSKELVSEWNDKLSPKRYRFSISTRDETDNVKWSYVFGEVETGLDVLRAAVNCRDVTKVRVVDCGVVLPI</sequence>
<evidence type="ECO:0000259" key="5">
    <source>
        <dbReference type="PROSITE" id="PS50089"/>
    </source>
</evidence>
<dbReference type="GO" id="GO:0008270">
    <property type="term" value="F:zinc ion binding"/>
    <property type="evidence" value="ECO:0007669"/>
    <property type="project" value="UniProtKB-KW"/>
</dbReference>
<accession>A0AAW0XPA3</accession>
<dbReference type="Pfam" id="PF00160">
    <property type="entry name" value="Pro_isomerase"/>
    <property type="match status" value="1"/>
</dbReference>
<dbReference type="GO" id="GO:0016567">
    <property type="term" value="P:protein ubiquitination"/>
    <property type="evidence" value="ECO:0007669"/>
    <property type="project" value="TreeGrafter"/>
</dbReference>
<dbReference type="PANTHER" id="PTHR22791">
    <property type="entry name" value="RING-TYPE DOMAIN-CONTAINING PROTEIN"/>
    <property type="match status" value="1"/>
</dbReference>
<dbReference type="PANTHER" id="PTHR22791:SF34">
    <property type="entry name" value="RING-TYPE DOMAIN-CONTAINING PROTEIN"/>
    <property type="match status" value="1"/>
</dbReference>
<dbReference type="EMBL" id="JARKIK010000018">
    <property type="protein sequence ID" value="KAK8746222.1"/>
    <property type="molecule type" value="Genomic_DNA"/>
</dbReference>
<organism evidence="6 7">
    <name type="scientific">Cherax quadricarinatus</name>
    <name type="common">Australian red claw crayfish</name>
    <dbReference type="NCBI Taxonomy" id="27406"/>
    <lineage>
        <taxon>Eukaryota</taxon>
        <taxon>Metazoa</taxon>
        <taxon>Ecdysozoa</taxon>
        <taxon>Arthropoda</taxon>
        <taxon>Crustacea</taxon>
        <taxon>Multicrustacea</taxon>
        <taxon>Malacostraca</taxon>
        <taxon>Eumalacostraca</taxon>
        <taxon>Eucarida</taxon>
        <taxon>Decapoda</taxon>
        <taxon>Pleocyemata</taxon>
        <taxon>Astacidea</taxon>
        <taxon>Parastacoidea</taxon>
        <taxon>Parastacidae</taxon>
        <taxon>Cherax</taxon>
    </lineage>
</organism>
<dbReference type="GO" id="GO:0061630">
    <property type="term" value="F:ubiquitin protein ligase activity"/>
    <property type="evidence" value="ECO:0007669"/>
    <property type="project" value="TreeGrafter"/>
</dbReference>
<proteinExistence type="predicted"/>